<name>A0A1M6I4C0_9RHOB</name>
<dbReference type="RefSeq" id="WP_073334359.1">
    <property type="nucleotide sequence ID" value="NZ_FQYO01000013.1"/>
</dbReference>
<dbReference type="AlphaFoldDB" id="A0A1M6I4C0"/>
<dbReference type="Proteomes" id="UP000184292">
    <property type="component" value="Unassembled WGS sequence"/>
</dbReference>
<gene>
    <name evidence="1" type="ORF">SAMN05444417_0019</name>
</gene>
<evidence type="ECO:0000313" key="2">
    <source>
        <dbReference type="Proteomes" id="UP000184292"/>
    </source>
</evidence>
<organism evidence="1 2">
    <name type="scientific">Wenxinia saemankumensis</name>
    <dbReference type="NCBI Taxonomy" id="1447782"/>
    <lineage>
        <taxon>Bacteria</taxon>
        <taxon>Pseudomonadati</taxon>
        <taxon>Pseudomonadota</taxon>
        <taxon>Alphaproteobacteria</taxon>
        <taxon>Rhodobacterales</taxon>
        <taxon>Roseobacteraceae</taxon>
        <taxon>Wenxinia</taxon>
    </lineage>
</organism>
<reference evidence="1 2" key="1">
    <citation type="submission" date="2016-11" db="EMBL/GenBank/DDBJ databases">
        <authorList>
            <person name="Jaros S."/>
            <person name="Januszkiewicz K."/>
            <person name="Wedrychowicz H."/>
        </authorList>
    </citation>
    <scope>NUCLEOTIDE SEQUENCE [LARGE SCALE GENOMIC DNA]</scope>
    <source>
        <strain evidence="1 2">DSM 100565</strain>
    </source>
</reference>
<accession>A0A1M6I4C0</accession>
<sequence>MTLDVYRLQHAPALVVIESDGYVANLFTNTSPVGVNAQTMPPHRPQSWPLGRDQLVEGARRDPPTTATSEGIQDDFYYGWPQTFDALFWSTAPDGSGPGIAQLKPVASGQTFRLYGISPGNQ</sequence>
<protein>
    <submittedName>
        <fullName evidence="1">Uncharacterized protein</fullName>
    </submittedName>
</protein>
<dbReference type="STRING" id="1447782.SAMN05444417_0019"/>
<evidence type="ECO:0000313" key="1">
    <source>
        <dbReference type="EMBL" id="SHJ29307.1"/>
    </source>
</evidence>
<dbReference type="EMBL" id="FQYO01000013">
    <property type="protein sequence ID" value="SHJ29307.1"/>
    <property type="molecule type" value="Genomic_DNA"/>
</dbReference>
<proteinExistence type="predicted"/>
<keyword evidence="2" id="KW-1185">Reference proteome</keyword>